<proteinExistence type="inferred from homology"/>
<dbReference type="EMBL" id="MFKK01000005">
    <property type="protein sequence ID" value="OGG42126.1"/>
    <property type="molecule type" value="Genomic_DNA"/>
</dbReference>
<comment type="caution">
    <text evidence="5">The sequence shown here is derived from an EMBL/GenBank/DDBJ whole genome shotgun (WGS) entry which is preliminary data.</text>
</comment>
<evidence type="ECO:0000256" key="3">
    <source>
        <dbReference type="RuleBase" id="RU003476"/>
    </source>
</evidence>
<accession>A0A1F6BYT4</accession>
<dbReference type="GO" id="GO:0016462">
    <property type="term" value="F:pyrophosphatase activity"/>
    <property type="evidence" value="ECO:0007669"/>
    <property type="project" value="UniProtKB-ARBA"/>
</dbReference>
<evidence type="ECO:0000259" key="4">
    <source>
        <dbReference type="PROSITE" id="PS51462"/>
    </source>
</evidence>
<dbReference type="Gene3D" id="3.90.79.10">
    <property type="entry name" value="Nucleoside Triphosphate Pyrophosphohydrolase"/>
    <property type="match status" value="1"/>
</dbReference>
<dbReference type="InterPro" id="IPR020476">
    <property type="entry name" value="Nudix_hydrolase"/>
</dbReference>
<dbReference type="PANTHER" id="PTHR11839:SF18">
    <property type="entry name" value="NUDIX HYDROLASE DOMAIN-CONTAINING PROTEIN"/>
    <property type="match status" value="1"/>
</dbReference>
<feature type="domain" description="Nudix hydrolase" evidence="4">
    <location>
        <begin position="43"/>
        <end position="174"/>
    </location>
</feature>
<dbReference type="AlphaFoldDB" id="A0A1F6BYT4"/>
<gene>
    <name evidence="5" type="ORF">A3A21_02855</name>
</gene>
<protein>
    <recommendedName>
        <fullName evidence="4">Nudix hydrolase domain-containing protein</fullName>
    </recommendedName>
</protein>
<dbReference type="PROSITE" id="PS00893">
    <property type="entry name" value="NUDIX_BOX"/>
    <property type="match status" value="1"/>
</dbReference>
<evidence type="ECO:0000256" key="1">
    <source>
        <dbReference type="ARBA" id="ARBA00001946"/>
    </source>
</evidence>
<dbReference type="GO" id="GO:0019693">
    <property type="term" value="P:ribose phosphate metabolic process"/>
    <property type="evidence" value="ECO:0007669"/>
    <property type="project" value="TreeGrafter"/>
</dbReference>
<reference evidence="5 6" key="1">
    <citation type="journal article" date="2016" name="Nat. Commun.">
        <title>Thousands of microbial genomes shed light on interconnected biogeochemical processes in an aquifer system.</title>
        <authorList>
            <person name="Anantharaman K."/>
            <person name="Brown C.T."/>
            <person name="Hug L.A."/>
            <person name="Sharon I."/>
            <person name="Castelle C.J."/>
            <person name="Probst A.J."/>
            <person name="Thomas B.C."/>
            <person name="Singh A."/>
            <person name="Wilkins M.J."/>
            <person name="Karaoz U."/>
            <person name="Brodie E.L."/>
            <person name="Williams K.H."/>
            <person name="Hubbard S.S."/>
            <person name="Banfield J.F."/>
        </authorList>
    </citation>
    <scope>NUCLEOTIDE SEQUENCE [LARGE SCALE GENOMIC DNA]</scope>
</reference>
<evidence type="ECO:0000256" key="2">
    <source>
        <dbReference type="ARBA" id="ARBA00022801"/>
    </source>
</evidence>
<name>A0A1F6BYT4_9BACT</name>
<dbReference type="InterPro" id="IPR020084">
    <property type="entry name" value="NUDIX_hydrolase_CS"/>
</dbReference>
<dbReference type="SUPFAM" id="SSF55811">
    <property type="entry name" value="Nudix"/>
    <property type="match status" value="1"/>
</dbReference>
<dbReference type="STRING" id="1798471.A3A21_02855"/>
<sequence length="185" mass="21191">MEEKKEKKWEILKSEYVLNSPYYKVKKEEVLLPDGSIIKDYFMRERKGWVLVYCLTKEGKVILNRQYKHGAQEVVMELPGGMVEESESPEEGAKRELEEETGYVMEHVEYMGEFVTDPSNDRGKAWLCVGTGGKKIKEPKDDPTEPIEIELVSPEEALRRAAEGEIKTLPHVAAIWMGCKKLGLI</sequence>
<dbReference type="GO" id="GO:0006753">
    <property type="term" value="P:nucleoside phosphate metabolic process"/>
    <property type="evidence" value="ECO:0007669"/>
    <property type="project" value="TreeGrafter"/>
</dbReference>
<dbReference type="Pfam" id="PF00293">
    <property type="entry name" value="NUDIX"/>
    <property type="match status" value="1"/>
</dbReference>
<comment type="similarity">
    <text evidence="3">Belongs to the Nudix hydrolase family.</text>
</comment>
<dbReference type="PRINTS" id="PR00502">
    <property type="entry name" value="NUDIXFAMILY"/>
</dbReference>
<evidence type="ECO:0000313" key="6">
    <source>
        <dbReference type="Proteomes" id="UP000176996"/>
    </source>
</evidence>
<dbReference type="InterPro" id="IPR000086">
    <property type="entry name" value="NUDIX_hydrolase_dom"/>
</dbReference>
<dbReference type="PANTHER" id="PTHR11839">
    <property type="entry name" value="UDP/ADP-SUGAR PYROPHOSPHATASE"/>
    <property type="match status" value="1"/>
</dbReference>
<organism evidence="5 6">
    <name type="scientific">Candidatus Jorgensenbacteria bacterium RIFCSPLOWO2_01_FULL_45_25b</name>
    <dbReference type="NCBI Taxonomy" id="1798471"/>
    <lineage>
        <taxon>Bacteria</taxon>
        <taxon>Candidatus Joergenseniibacteriota</taxon>
    </lineage>
</organism>
<comment type="cofactor">
    <cofactor evidence="1">
        <name>Mg(2+)</name>
        <dbReference type="ChEBI" id="CHEBI:18420"/>
    </cofactor>
</comment>
<evidence type="ECO:0000313" key="5">
    <source>
        <dbReference type="EMBL" id="OGG42126.1"/>
    </source>
</evidence>
<dbReference type="InterPro" id="IPR015797">
    <property type="entry name" value="NUDIX_hydrolase-like_dom_sf"/>
</dbReference>
<dbReference type="PROSITE" id="PS51462">
    <property type="entry name" value="NUDIX"/>
    <property type="match status" value="1"/>
</dbReference>
<keyword evidence="2 3" id="KW-0378">Hydrolase</keyword>
<dbReference type="Proteomes" id="UP000176996">
    <property type="component" value="Unassembled WGS sequence"/>
</dbReference>
<dbReference type="CDD" id="cd03424">
    <property type="entry name" value="NUDIX_ADPRase_Nudt5_UGPPase_Nudt14"/>
    <property type="match status" value="1"/>
</dbReference>